<evidence type="ECO:0000256" key="1">
    <source>
        <dbReference type="ARBA" id="ARBA00009497"/>
    </source>
</evidence>
<dbReference type="PATRIC" id="fig|46224.3.peg.2179"/>
<dbReference type="InterPro" id="IPR023188">
    <property type="entry name" value="DPS_DNA-bd_CS"/>
</dbReference>
<evidence type="ECO:0000256" key="2">
    <source>
        <dbReference type="RuleBase" id="RU003875"/>
    </source>
</evidence>
<dbReference type="EMBL" id="CP066701">
    <property type="protein sequence ID" value="QQX24758.1"/>
    <property type="molecule type" value="Genomic_DNA"/>
</dbReference>
<dbReference type="PANTHER" id="PTHR42932">
    <property type="entry name" value="GENERAL STRESS PROTEIN 20U"/>
    <property type="match status" value="1"/>
</dbReference>
<evidence type="ECO:0000313" key="6">
    <source>
        <dbReference type="Proteomes" id="UP000075666"/>
    </source>
</evidence>
<evidence type="ECO:0000313" key="7">
    <source>
        <dbReference type="Proteomes" id="UP000595512"/>
    </source>
</evidence>
<feature type="domain" description="Ferritin/DPS" evidence="3">
    <location>
        <begin position="8"/>
        <end position="147"/>
    </location>
</feature>
<dbReference type="OrthoDB" id="9797023at2"/>
<dbReference type="InterPro" id="IPR002177">
    <property type="entry name" value="DPS_DNA-bd"/>
</dbReference>
<evidence type="ECO:0000259" key="3">
    <source>
        <dbReference type="Pfam" id="PF00210"/>
    </source>
</evidence>
<dbReference type="GeneID" id="62498601"/>
<dbReference type="PROSITE" id="PS00819">
    <property type="entry name" value="DPS_2"/>
    <property type="match status" value="1"/>
</dbReference>
<dbReference type="STRING" id="46224.B4102_0687"/>
<dbReference type="Pfam" id="PF00210">
    <property type="entry name" value="Ferritin"/>
    <property type="match status" value="1"/>
</dbReference>
<reference evidence="4 6" key="1">
    <citation type="submission" date="2016-01" db="EMBL/GenBank/DDBJ databases">
        <title>Genome Sequences of Twelve Sporeforming Bacillus Species Isolated from Foods.</title>
        <authorList>
            <person name="Berendsen E.M."/>
            <person name="Wells-Bennik M.H."/>
            <person name="Krawcyk A.O."/>
            <person name="De Jong A."/>
            <person name="Holsappel S."/>
            <person name="Eijlander R.T."/>
            <person name="Kuipers O.P."/>
        </authorList>
    </citation>
    <scope>NUCLEOTIDE SEQUENCE [LARGE SCALE GENOMIC DNA]</scope>
    <source>
        <strain evidence="4 6">B4102</strain>
    </source>
</reference>
<dbReference type="Proteomes" id="UP000595512">
    <property type="component" value="Chromosome"/>
</dbReference>
<dbReference type="PANTHER" id="PTHR42932:SF1">
    <property type="entry name" value="GENERAL STRESS PROTEIN 20U"/>
    <property type="match status" value="1"/>
</dbReference>
<dbReference type="KEGG" id="hspo:JGZ69_18675"/>
<dbReference type="InterPro" id="IPR008331">
    <property type="entry name" value="Ferritin_DPS_dom"/>
</dbReference>
<dbReference type="RefSeq" id="WP_084347525.1">
    <property type="nucleotide sequence ID" value="NZ_CP066701.1"/>
</dbReference>
<accession>A0A150L8G1</accession>
<evidence type="ECO:0000313" key="4">
    <source>
        <dbReference type="EMBL" id="KYD08607.1"/>
    </source>
</evidence>
<dbReference type="PIRSF" id="PIRSF005900">
    <property type="entry name" value="Dps"/>
    <property type="match status" value="1"/>
</dbReference>
<protein>
    <submittedName>
        <fullName evidence="5">DNA starvation/stationary phase protection protein</fullName>
    </submittedName>
    <submittedName>
        <fullName evidence="4">Non-specific DNA-binding protein Dps</fullName>
        <ecNumber evidence="4">1.16.3.1</ecNumber>
    </submittedName>
</protein>
<proteinExistence type="inferred from homology"/>
<keyword evidence="4" id="KW-0560">Oxidoreductase</keyword>
<dbReference type="EC" id="1.16.3.1" evidence="4"/>
<name>A0A150L8G1_9BACI</name>
<dbReference type="PROSITE" id="PS00818">
    <property type="entry name" value="DPS_1"/>
    <property type="match status" value="1"/>
</dbReference>
<evidence type="ECO:0000313" key="5">
    <source>
        <dbReference type="EMBL" id="QQX24758.1"/>
    </source>
</evidence>
<keyword evidence="4" id="KW-0238">DNA-binding</keyword>
<dbReference type="Gene3D" id="1.20.1260.10">
    <property type="match status" value="1"/>
</dbReference>
<dbReference type="EMBL" id="LQYN01000029">
    <property type="protein sequence ID" value="KYD08607.1"/>
    <property type="molecule type" value="Genomic_DNA"/>
</dbReference>
<comment type="similarity">
    <text evidence="1 2">Belongs to the Dps family.</text>
</comment>
<dbReference type="GO" id="GO:0008199">
    <property type="term" value="F:ferric iron binding"/>
    <property type="evidence" value="ECO:0007669"/>
    <property type="project" value="InterPro"/>
</dbReference>
<keyword evidence="6" id="KW-1185">Reference proteome</keyword>
<gene>
    <name evidence="4" type="ORF">B4102_0687</name>
    <name evidence="5" type="ORF">JGZ69_18675</name>
</gene>
<dbReference type="GO" id="GO:0004322">
    <property type="term" value="F:ferroxidase activity"/>
    <property type="evidence" value="ECO:0007669"/>
    <property type="project" value="UniProtKB-EC"/>
</dbReference>
<dbReference type="InterPro" id="IPR012347">
    <property type="entry name" value="Ferritin-like"/>
</dbReference>
<dbReference type="PRINTS" id="PR01346">
    <property type="entry name" value="HELNAPAPROT"/>
</dbReference>
<reference evidence="5 7" key="2">
    <citation type="submission" date="2020-12" db="EMBL/GenBank/DDBJ databases">
        <title>Taxonomic evaluation of the Bacillus sporothermodurans group of bacteria based on whole genome sequences.</title>
        <authorList>
            <person name="Fiedler G."/>
            <person name="Herbstmann A.-D."/>
            <person name="Doll E."/>
            <person name="Wenning M."/>
            <person name="Brinks E."/>
            <person name="Kabisch J."/>
            <person name="Breitenwieser F."/>
            <person name="Lappann M."/>
            <person name="Boehnlein C."/>
            <person name="Franz C."/>
        </authorList>
    </citation>
    <scope>NUCLEOTIDE SEQUENCE [LARGE SCALE GENOMIC DNA]</scope>
    <source>
        <strain evidence="5 7">DSM 10599</strain>
    </source>
</reference>
<dbReference type="Proteomes" id="UP000075666">
    <property type="component" value="Unassembled WGS sequence"/>
</dbReference>
<dbReference type="SUPFAM" id="SSF47240">
    <property type="entry name" value="Ferritin-like"/>
    <property type="match status" value="1"/>
</dbReference>
<dbReference type="InterPro" id="IPR009078">
    <property type="entry name" value="Ferritin-like_SF"/>
</dbReference>
<dbReference type="AlphaFoldDB" id="A0A150L8G1"/>
<sequence length="149" mass="17589">MSNQKLINFLNQELSNFSVMYIKLHRYHWFVQGRHFFHLHKLFEELYTEMAADIDTLAERILAIGGKPLATMSKFLEETTLVEAQADDKENELISQLISDYGQMVRELNETGRKLAEEQQDQPTIDLLNELQGKFEKHIWMFNAYLAYE</sequence>
<dbReference type="CDD" id="cd01043">
    <property type="entry name" value="DPS"/>
    <property type="match status" value="1"/>
</dbReference>
<organism evidence="4 6">
    <name type="scientific">Heyndrickxia sporothermodurans</name>
    <dbReference type="NCBI Taxonomy" id="46224"/>
    <lineage>
        <taxon>Bacteria</taxon>
        <taxon>Bacillati</taxon>
        <taxon>Bacillota</taxon>
        <taxon>Bacilli</taxon>
        <taxon>Bacillales</taxon>
        <taxon>Bacillaceae</taxon>
        <taxon>Heyndrickxia</taxon>
    </lineage>
</organism>
<dbReference type="GO" id="GO:0003677">
    <property type="term" value="F:DNA binding"/>
    <property type="evidence" value="ECO:0007669"/>
    <property type="project" value="UniProtKB-KW"/>
</dbReference>